<dbReference type="Gene3D" id="3.40.630.10">
    <property type="entry name" value="Zn peptidases"/>
    <property type="match status" value="1"/>
</dbReference>
<dbReference type="PANTHER" id="PTHR12756:SF11">
    <property type="entry name" value="CYTOSOLIC CARBOXYPEPTIDASE 1"/>
    <property type="match status" value="1"/>
</dbReference>
<comment type="similarity">
    <text evidence="2">Belongs to the peptidase M14 family.</text>
</comment>
<dbReference type="SUPFAM" id="SSF53187">
    <property type="entry name" value="Zn-dependent exopeptidases"/>
    <property type="match status" value="1"/>
</dbReference>
<feature type="domain" description="Peptidase M14" evidence="3">
    <location>
        <begin position="111"/>
        <end position="372"/>
    </location>
</feature>
<dbReference type="PANTHER" id="PTHR12756">
    <property type="entry name" value="CYTOSOLIC CARBOXYPEPTIDASE"/>
    <property type="match status" value="1"/>
</dbReference>
<dbReference type="Gene3D" id="2.60.40.3120">
    <property type="match status" value="1"/>
</dbReference>
<comment type="caution">
    <text evidence="4">The sequence shown here is derived from an EMBL/GenBank/DDBJ whole genome shotgun (WGS) entry which is preliminary data.</text>
</comment>
<dbReference type="InterPro" id="IPR040626">
    <property type="entry name" value="Pepdidase_M14_N"/>
</dbReference>
<organism evidence="4 5">
    <name type="scientific">Edaphosphingomonas haloaromaticamans</name>
    <dbReference type="NCBI Taxonomy" id="653954"/>
    <lineage>
        <taxon>Bacteria</taxon>
        <taxon>Pseudomonadati</taxon>
        <taxon>Pseudomonadota</taxon>
        <taxon>Alphaproteobacteria</taxon>
        <taxon>Sphingomonadales</taxon>
        <taxon>Rhizorhabdaceae</taxon>
        <taxon>Edaphosphingomonas</taxon>
    </lineage>
</organism>
<keyword evidence="4" id="KW-0378">Hydrolase</keyword>
<sequence length="372" mass="41739">MDIGISAAFDSGNIIVKGREGDRFDLEIARDHESDFYQWFHFRLTGAAGRTVTLRILNAGGSAYPGGWPGYRARVSEDRETWRQAETDYADGVLTIRHMPATNNAWFAYFAPYSMERHHDLVARIASREGVTHRSLGRTLDGQEIDCLSLGDGPRQVWLYARQHPGETMAEWWMEGALERLTDRQDSVARRLRAAATFHIVPNMNPDGSRRGHLRTNAAGVNLNREWHKPSAERSPEVLHTLARMDETGVDFAMDVHGDEAIPHVFLAGFEGIPKWTERQGALYARFRDTLAARTPDFQTAHGYETAAPGKANLSMSTNQLANRFDCVAMTLEMPFKDNDDLPDAAFGWSPARSKRLAEDCLATLCEMIGDI</sequence>
<evidence type="ECO:0000313" key="5">
    <source>
        <dbReference type="Proteomes" id="UP000179467"/>
    </source>
</evidence>
<dbReference type="AlphaFoldDB" id="A0A1S1HB92"/>
<dbReference type="GO" id="GO:0004181">
    <property type="term" value="F:metallocarboxypeptidase activity"/>
    <property type="evidence" value="ECO:0007669"/>
    <property type="project" value="InterPro"/>
</dbReference>
<proteinExistence type="inferred from homology"/>
<gene>
    <name evidence="4" type="ORF">BHE75_00886</name>
</gene>
<accession>A0A1S1HB92</accession>
<dbReference type="RefSeq" id="WP_070932692.1">
    <property type="nucleotide sequence ID" value="NZ_MIPT01000001.1"/>
</dbReference>
<keyword evidence="5" id="KW-1185">Reference proteome</keyword>
<keyword evidence="4" id="KW-0645">Protease</keyword>
<dbReference type="CDD" id="cd06234">
    <property type="entry name" value="M14_PaCCP-like"/>
    <property type="match status" value="1"/>
</dbReference>
<evidence type="ECO:0000256" key="1">
    <source>
        <dbReference type="ARBA" id="ARBA00001947"/>
    </source>
</evidence>
<dbReference type="PROSITE" id="PS52035">
    <property type="entry name" value="PEPTIDASE_M14"/>
    <property type="match status" value="1"/>
</dbReference>
<dbReference type="InterPro" id="IPR050821">
    <property type="entry name" value="Cytosolic_carboxypeptidase"/>
</dbReference>
<name>A0A1S1HB92_9SPHN</name>
<evidence type="ECO:0000259" key="3">
    <source>
        <dbReference type="PROSITE" id="PS52035"/>
    </source>
</evidence>
<dbReference type="GO" id="GO:0006508">
    <property type="term" value="P:proteolysis"/>
    <property type="evidence" value="ECO:0007669"/>
    <property type="project" value="InterPro"/>
</dbReference>
<feature type="active site" description="Proton donor/acceptor" evidence="2">
    <location>
        <position position="333"/>
    </location>
</feature>
<dbReference type="Pfam" id="PF18027">
    <property type="entry name" value="Pepdidase_M14_N"/>
    <property type="match status" value="1"/>
</dbReference>
<dbReference type="Pfam" id="PF00246">
    <property type="entry name" value="Peptidase_M14"/>
    <property type="match status" value="1"/>
</dbReference>
<dbReference type="Proteomes" id="UP000179467">
    <property type="component" value="Unassembled WGS sequence"/>
</dbReference>
<dbReference type="GO" id="GO:0008270">
    <property type="term" value="F:zinc ion binding"/>
    <property type="evidence" value="ECO:0007669"/>
    <property type="project" value="InterPro"/>
</dbReference>
<dbReference type="InterPro" id="IPR000834">
    <property type="entry name" value="Peptidase_M14"/>
</dbReference>
<protein>
    <submittedName>
        <fullName evidence="4">Zinc carboxypeptidase</fullName>
    </submittedName>
</protein>
<reference evidence="4 5" key="1">
    <citation type="submission" date="2016-09" db="EMBL/GenBank/DDBJ databases">
        <title>Metabolic pathway, cell adaptation mechanisms and a novel monoxygenase revealed through proteogenomic-transcription analysis of a Sphingomonas haloaromaticamans strain degrading the fungicide ortho-phenylphenol.</title>
        <authorList>
            <person name="Perruchon C."/>
            <person name="Papadopoulou E.S."/>
            <person name="Rousidou C."/>
            <person name="Vasileiadis S."/>
            <person name="Tanou G."/>
            <person name="Amoutzias G."/>
            <person name="Molassiotis A."/>
            <person name="Karpouzas D.G."/>
        </authorList>
    </citation>
    <scope>NUCLEOTIDE SEQUENCE [LARGE SCALE GENOMIC DNA]</scope>
    <source>
        <strain evidence="4 5">P3</strain>
    </source>
</reference>
<dbReference type="EMBL" id="MIPT01000001">
    <property type="protein sequence ID" value="OHT18906.1"/>
    <property type="molecule type" value="Genomic_DNA"/>
</dbReference>
<comment type="cofactor">
    <cofactor evidence="1">
        <name>Zn(2+)</name>
        <dbReference type="ChEBI" id="CHEBI:29105"/>
    </cofactor>
</comment>
<keyword evidence="4" id="KW-0121">Carboxypeptidase</keyword>
<dbReference type="OrthoDB" id="5490902at2"/>
<evidence type="ECO:0000313" key="4">
    <source>
        <dbReference type="EMBL" id="OHT18906.1"/>
    </source>
</evidence>
<evidence type="ECO:0000256" key="2">
    <source>
        <dbReference type="PROSITE-ProRule" id="PRU01379"/>
    </source>
</evidence>